<sequence length="261" mass="30409">MSIITFQGGDAVTMTSQEIAGLTEKLHKNVIRDIREMLEALEKDGSDLSHVREDLDARGYTENFHLNRELTETLITGYSIPLRHKVIRRLHELEQQVVQRNAFEVPRTRADALRLAADLEEQNGVLLLENKQQARKIESLEHFFMPGETPAQFAKRLNGVNSLLITGHLLDLGWIWNSERRAKKKPKYRTTYLAREKDLLTERPRKIDGEDLESPIIRYELQLLEEGSKVLHDLYMAEKLPMKKTWDGRFFYDKFTPENPL</sequence>
<evidence type="ECO:0000313" key="1">
    <source>
        <dbReference type="EMBL" id="ANY85961.1"/>
    </source>
</evidence>
<dbReference type="AlphaFoldDB" id="A0A1B2F143"/>
<protein>
    <submittedName>
        <fullName evidence="1">Phage regulatory protein Rha</fullName>
    </submittedName>
</protein>
<dbReference type="EMBL" id="CP016634">
    <property type="protein sequence ID" value="ANY85961.1"/>
    <property type="molecule type" value="Genomic_DNA"/>
</dbReference>
<dbReference type="InterPro" id="IPR014054">
    <property type="entry name" value="Phage_regulatory_Rha"/>
</dbReference>
<dbReference type="RefSeq" id="WP_099592873.1">
    <property type="nucleotide sequence ID" value="NZ_CP016634.1"/>
</dbReference>
<proteinExistence type="predicted"/>
<accession>A0A1B2F143</accession>
<organism evidence="1">
    <name type="scientific">Pseudomonas putida</name>
    <name type="common">Arthrobacter siderocapsulatus</name>
    <dbReference type="NCBI Taxonomy" id="303"/>
    <lineage>
        <taxon>Bacteria</taxon>
        <taxon>Pseudomonadati</taxon>
        <taxon>Pseudomonadota</taxon>
        <taxon>Gammaproteobacteria</taxon>
        <taxon>Pseudomonadales</taxon>
        <taxon>Pseudomonadaceae</taxon>
        <taxon>Pseudomonas</taxon>
    </lineage>
</organism>
<gene>
    <name evidence="1" type="ORF">IEC33019_0357</name>
</gene>
<dbReference type="Pfam" id="PF09669">
    <property type="entry name" value="Phage_pRha"/>
    <property type="match status" value="1"/>
</dbReference>
<reference evidence="1" key="1">
    <citation type="submission" date="2016-07" db="EMBL/GenBank/DDBJ databases">
        <title>New class B carbapenemase carried by novel plasmid in Pseudomonas putida enviromental strain in eastern Amazonia.</title>
        <authorList>
            <person name="Souza C.O."/>
            <person name="Lima K.V."/>
            <person name="Brasiliense D.M."/>
            <person name="Perez-Chaparro P.J."/>
            <person name="Mamizuka E.M."/>
            <person name="Lima M.O."/>
            <person name="Lima L.N."/>
            <person name="McCulloch J.A."/>
        </authorList>
    </citation>
    <scope>NUCLEOTIDE SEQUENCE [LARGE SCALE GENOMIC DNA]</scope>
    <source>
        <strain evidence="1">IEC33019</strain>
    </source>
</reference>
<name>A0A1B2F143_PSEPU</name>